<dbReference type="RefSeq" id="WP_157422960.1">
    <property type="nucleotide sequence ID" value="NZ_BAAANI010000006.1"/>
</dbReference>
<evidence type="ECO:0000313" key="3">
    <source>
        <dbReference type="EMBL" id="MFB9641356.1"/>
    </source>
</evidence>
<gene>
    <name evidence="3" type="ORF">ACFFQV_03530</name>
</gene>
<keyword evidence="1" id="KW-0812">Transmembrane</keyword>
<name>A0ABV5SPF5_9MICO</name>
<organism evidence="3 4">
    <name type="scientific">Agromyces lapidis</name>
    <dbReference type="NCBI Taxonomy" id="279574"/>
    <lineage>
        <taxon>Bacteria</taxon>
        <taxon>Bacillati</taxon>
        <taxon>Actinomycetota</taxon>
        <taxon>Actinomycetes</taxon>
        <taxon>Micrococcales</taxon>
        <taxon>Microbacteriaceae</taxon>
        <taxon>Agromyces</taxon>
    </lineage>
</organism>
<proteinExistence type="predicted"/>
<evidence type="ECO:0000313" key="4">
    <source>
        <dbReference type="Proteomes" id="UP001589667"/>
    </source>
</evidence>
<comment type="caution">
    <text evidence="3">The sequence shown here is derived from an EMBL/GenBank/DDBJ whole genome shotgun (WGS) entry which is preliminary data.</text>
</comment>
<accession>A0ABV5SPF5</accession>
<sequence>MAEHPAGWYDDEADATWLRYWDGRSWTPHTARKAGAPSPAAAGAPPLAPGLVTALIPAPAGTFAATADGADELAQPLMQTMRLVPEHTTVPTVHGSAVASASPFVTRPVHSGDRLPRGRVALIVVAALVAGSLVVTLASSVAMLLLF</sequence>
<reference evidence="3 4" key="1">
    <citation type="submission" date="2024-09" db="EMBL/GenBank/DDBJ databases">
        <authorList>
            <person name="Sun Q."/>
            <person name="Mori K."/>
        </authorList>
    </citation>
    <scope>NUCLEOTIDE SEQUENCE [LARGE SCALE GENOMIC DNA]</scope>
    <source>
        <strain evidence="3 4">JCM 14321</strain>
    </source>
</reference>
<keyword evidence="1" id="KW-1133">Transmembrane helix</keyword>
<dbReference type="InterPro" id="IPR018929">
    <property type="entry name" value="DUF2510"/>
</dbReference>
<dbReference type="EMBL" id="JBHMBL010000001">
    <property type="protein sequence ID" value="MFB9641356.1"/>
    <property type="molecule type" value="Genomic_DNA"/>
</dbReference>
<keyword evidence="4" id="KW-1185">Reference proteome</keyword>
<evidence type="ECO:0000256" key="1">
    <source>
        <dbReference type="SAM" id="Phobius"/>
    </source>
</evidence>
<evidence type="ECO:0000259" key="2">
    <source>
        <dbReference type="Pfam" id="PF10708"/>
    </source>
</evidence>
<feature type="transmembrane region" description="Helical" evidence="1">
    <location>
        <begin position="120"/>
        <end position="146"/>
    </location>
</feature>
<keyword evidence="1" id="KW-0472">Membrane</keyword>
<protein>
    <submittedName>
        <fullName evidence="3">DUF2510 domain-containing protein</fullName>
    </submittedName>
</protein>
<feature type="domain" description="DUF2510" evidence="2">
    <location>
        <begin position="6"/>
        <end position="37"/>
    </location>
</feature>
<dbReference type="Pfam" id="PF10708">
    <property type="entry name" value="DUF2510"/>
    <property type="match status" value="1"/>
</dbReference>
<dbReference type="Proteomes" id="UP001589667">
    <property type="component" value="Unassembled WGS sequence"/>
</dbReference>